<dbReference type="AlphaFoldDB" id="A0A7W9HUS4"/>
<reference evidence="2 3" key="1">
    <citation type="submission" date="2020-08" db="EMBL/GenBank/DDBJ databases">
        <title>Sequencing the genomes of 1000 actinobacteria strains.</title>
        <authorList>
            <person name="Klenk H.-P."/>
        </authorList>
    </citation>
    <scope>NUCLEOTIDE SEQUENCE [LARGE SCALE GENOMIC DNA]</scope>
    <source>
        <strain evidence="2 3">DSM 45486</strain>
    </source>
</reference>
<proteinExistence type="predicted"/>
<gene>
    <name evidence="2" type="ORF">F4560_008662</name>
</gene>
<keyword evidence="3" id="KW-1185">Reference proteome</keyword>
<protein>
    <submittedName>
        <fullName evidence="2">Uncharacterized protein</fullName>
    </submittedName>
</protein>
<evidence type="ECO:0000313" key="3">
    <source>
        <dbReference type="Proteomes" id="UP000552097"/>
    </source>
</evidence>
<feature type="compositionally biased region" description="Low complexity" evidence="1">
    <location>
        <begin position="66"/>
        <end position="82"/>
    </location>
</feature>
<sequence>MLPTPTAHDGSSNGISAAGRQGGPSLLDRLRLLPTPTASDAKNCTHRTQTGGLSLPDAARLLPTPRASDTGTAGRRAGAGFRPPLSQQVLPLVDPEAFLPTQRATDGTKGCPAQRGSKGDLMLPSAVIRLLVPPVHHRAEDSETDAIP</sequence>
<dbReference type="RefSeq" id="WP_246479276.1">
    <property type="nucleotide sequence ID" value="NZ_JACHMO010000001.1"/>
</dbReference>
<name>A0A7W9HUS4_9PSEU</name>
<organism evidence="2 3">
    <name type="scientific">Saccharothrix ecbatanensis</name>
    <dbReference type="NCBI Taxonomy" id="1105145"/>
    <lineage>
        <taxon>Bacteria</taxon>
        <taxon>Bacillati</taxon>
        <taxon>Actinomycetota</taxon>
        <taxon>Actinomycetes</taxon>
        <taxon>Pseudonocardiales</taxon>
        <taxon>Pseudonocardiaceae</taxon>
        <taxon>Saccharothrix</taxon>
    </lineage>
</organism>
<dbReference type="Proteomes" id="UP000552097">
    <property type="component" value="Unassembled WGS sequence"/>
</dbReference>
<accession>A0A7W9HUS4</accession>
<evidence type="ECO:0000256" key="1">
    <source>
        <dbReference type="SAM" id="MobiDB-lite"/>
    </source>
</evidence>
<dbReference type="EMBL" id="JACHMO010000001">
    <property type="protein sequence ID" value="MBB5808894.1"/>
    <property type="molecule type" value="Genomic_DNA"/>
</dbReference>
<feature type="compositionally biased region" description="Polar residues" evidence="1">
    <location>
        <begin position="38"/>
        <end position="52"/>
    </location>
</feature>
<feature type="region of interest" description="Disordered" evidence="1">
    <location>
        <begin position="1"/>
        <end position="91"/>
    </location>
</feature>
<evidence type="ECO:0000313" key="2">
    <source>
        <dbReference type="EMBL" id="MBB5808894.1"/>
    </source>
</evidence>
<comment type="caution">
    <text evidence="2">The sequence shown here is derived from an EMBL/GenBank/DDBJ whole genome shotgun (WGS) entry which is preliminary data.</text>
</comment>